<accession>K0TEW1</accession>
<feature type="region of interest" description="Disordered" evidence="1">
    <location>
        <begin position="319"/>
        <end position="356"/>
    </location>
</feature>
<comment type="caution">
    <text evidence="2">The sequence shown here is derived from an EMBL/GenBank/DDBJ whole genome shotgun (WGS) entry which is preliminary data.</text>
</comment>
<evidence type="ECO:0000313" key="2">
    <source>
        <dbReference type="EMBL" id="EJK77238.1"/>
    </source>
</evidence>
<evidence type="ECO:0008006" key="4">
    <source>
        <dbReference type="Google" id="ProtNLM"/>
    </source>
</evidence>
<dbReference type="OrthoDB" id="45702at2759"/>
<sequence length="356" mass="38224">AGPATAGAAAGPAPAGAAARRSGRPQRREPLLQLRALRTVSLPPREGEESTRLDQCGEPAGAALVEDRPGPDVPGMACEGTLPPSLTPPQFKPSVPPPAPPAESPAMPPAPPSSTKRSPPFKSQCTPPPSAKRVKPATPGAAGNRVDHPARRLLKFYKQRGAPAKMSTPPWSKEQVDAALQRGAHKSCMDYLGFLEGEFADMIAKAQWVVLPESSVRDLPGLRISPPGCVPQEGRRPRWIVDYTWSLVNNETLPLAPKEAMQFGQALDRVLREILLADPKFGPVELMKVDLSDGFYRVNLNIDDIPKLGVVFPTRPRGGAVGRPPVSAADGVEEQSPYLLRSHGDGRRHGQQEDQR</sequence>
<gene>
    <name evidence="2" type="ORF">THAOC_00941</name>
</gene>
<feature type="compositionally biased region" description="Basic and acidic residues" evidence="1">
    <location>
        <begin position="342"/>
        <end position="356"/>
    </location>
</feature>
<evidence type="ECO:0000256" key="1">
    <source>
        <dbReference type="SAM" id="MobiDB-lite"/>
    </source>
</evidence>
<keyword evidence="3" id="KW-1185">Reference proteome</keyword>
<proteinExistence type="predicted"/>
<feature type="compositionally biased region" description="Low complexity" evidence="1">
    <location>
        <begin position="1"/>
        <end position="20"/>
    </location>
</feature>
<name>K0TEW1_THAOC</name>
<feature type="compositionally biased region" description="Polar residues" evidence="1">
    <location>
        <begin position="115"/>
        <end position="125"/>
    </location>
</feature>
<organism evidence="2 3">
    <name type="scientific">Thalassiosira oceanica</name>
    <name type="common">Marine diatom</name>
    <dbReference type="NCBI Taxonomy" id="159749"/>
    <lineage>
        <taxon>Eukaryota</taxon>
        <taxon>Sar</taxon>
        <taxon>Stramenopiles</taxon>
        <taxon>Ochrophyta</taxon>
        <taxon>Bacillariophyta</taxon>
        <taxon>Coscinodiscophyceae</taxon>
        <taxon>Thalassiosirophycidae</taxon>
        <taxon>Thalassiosirales</taxon>
        <taxon>Thalassiosiraceae</taxon>
        <taxon>Thalassiosira</taxon>
    </lineage>
</organism>
<feature type="non-terminal residue" evidence="2">
    <location>
        <position position="1"/>
    </location>
</feature>
<dbReference type="EMBL" id="AGNL01001128">
    <property type="protein sequence ID" value="EJK77238.1"/>
    <property type="molecule type" value="Genomic_DNA"/>
</dbReference>
<dbReference type="Proteomes" id="UP000266841">
    <property type="component" value="Unassembled WGS sequence"/>
</dbReference>
<feature type="compositionally biased region" description="Pro residues" evidence="1">
    <location>
        <begin position="85"/>
        <end position="112"/>
    </location>
</feature>
<protein>
    <recommendedName>
        <fullName evidence="4">Reverse transcriptase domain-containing protein</fullName>
    </recommendedName>
</protein>
<reference evidence="2 3" key="1">
    <citation type="journal article" date="2012" name="Genome Biol.">
        <title>Genome and low-iron response of an oceanic diatom adapted to chronic iron limitation.</title>
        <authorList>
            <person name="Lommer M."/>
            <person name="Specht M."/>
            <person name="Roy A.S."/>
            <person name="Kraemer L."/>
            <person name="Andreson R."/>
            <person name="Gutowska M.A."/>
            <person name="Wolf J."/>
            <person name="Bergner S.V."/>
            <person name="Schilhabel M.B."/>
            <person name="Klostermeier U.C."/>
            <person name="Beiko R.G."/>
            <person name="Rosenstiel P."/>
            <person name="Hippler M."/>
            <person name="Laroche J."/>
        </authorList>
    </citation>
    <scope>NUCLEOTIDE SEQUENCE [LARGE SCALE GENOMIC DNA]</scope>
    <source>
        <strain evidence="2 3">CCMP1005</strain>
    </source>
</reference>
<dbReference type="AlphaFoldDB" id="K0TEW1"/>
<feature type="region of interest" description="Disordered" evidence="1">
    <location>
        <begin position="1"/>
        <end position="149"/>
    </location>
</feature>
<evidence type="ECO:0000313" key="3">
    <source>
        <dbReference type="Proteomes" id="UP000266841"/>
    </source>
</evidence>